<evidence type="ECO:0000313" key="2">
    <source>
        <dbReference type="EMBL" id="WMV10270.1"/>
    </source>
</evidence>
<dbReference type="Proteomes" id="UP001234989">
    <property type="component" value="Chromosome 1"/>
</dbReference>
<keyword evidence="3" id="KW-1185">Reference proteome</keyword>
<sequence>MSYRLNRARRCSHYLGSLFQGWLCYIQQKHYKVFLLNPISGQNINLPSVETLPDVNGIIRNNISGLIESFLDYQSRPRTPQ</sequence>
<accession>A0AAF0TEB0</accession>
<name>A0AAF0TEB0_SOLVR</name>
<dbReference type="InterPro" id="IPR005174">
    <property type="entry name" value="KIB1-4_b-propeller"/>
</dbReference>
<evidence type="ECO:0000313" key="3">
    <source>
        <dbReference type="Proteomes" id="UP001234989"/>
    </source>
</evidence>
<feature type="domain" description="KIB1-4 beta-propeller" evidence="1">
    <location>
        <begin position="7"/>
        <end position="60"/>
    </location>
</feature>
<dbReference type="EMBL" id="CP133612">
    <property type="protein sequence ID" value="WMV10270.1"/>
    <property type="molecule type" value="Genomic_DNA"/>
</dbReference>
<organism evidence="2 3">
    <name type="scientific">Solanum verrucosum</name>
    <dbReference type="NCBI Taxonomy" id="315347"/>
    <lineage>
        <taxon>Eukaryota</taxon>
        <taxon>Viridiplantae</taxon>
        <taxon>Streptophyta</taxon>
        <taxon>Embryophyta</taxon>
        <taxon>Tracheophyta</taxon>
        <taxon>Spermatophyta</taxon>
        <taxon>Magnoliopsida</taxon>
        <taxon>eudicotyledons</taxon>
        <taxon>Gunneridae</taxon>
        <taxon>Pentapetalae</taxon>
        <taxon>asterids</taxon>
        <taxon>lamiids</taxon>
        <taxon>Solanales</taxon>
        <taxon>Solanaceae</taxon>
        <taxon>Solanoideae</taxon>
        <taxon>Solaneae</taxon>
        <taxon>Solanum</taxon>
    </lineage>
</organism>
<evidence type="ECO:0000259" key="1">
    <source>
        <dbReference type="Pfam" id="PF03478"/>
    </source>
</evidence>
<reference evidence="2" key="1">
    <citation type="submission" date="2023-08" db="EMBL/GenBank/DDBJ databases">
        <title>A de novo genome assembly of Solanum verrucosum Schlechtendal, a Mexican diploid species geographically isolated from the other diploid A-genome species in potato relatives.</title>
        <authorList>
            <person name="Hosaka K."/>
        </authorList>
    </citation>
    <scope>NUCLEOTIDE SEQUENCE</scope>
    <source>
        <tissue evidence="2">Young leaves</tissue>
    </source>
</reference>
<gene>
    <name evidence="2" type="ORF">MTR67_003655</name>
</gene>
<proteinExistence type="predicted"/>
<dbReference type="Pfam" id="PF03478">
    <property type="entry name" value="Beta-prop_KIB1-4"/>
    <property type="match status" value="1"/>
</dbReference>
<protein>
    <recommendedName>
        <fullName evidence="1">KIB1-4 beta-propeller domain-containing protein</fullName>
    </recommendedName>
</protein>
<dbReference type="AlphaFoldDB" id="A0AAF0TEB0"/>